<dbReference type="HOGENOM" id="CLU_3340717_0_0_11"/>
<name>A7A4E1_BIFAD</name>
<evidence type="ECO:0000313" key="2">
    <source>
        <dbReference type="Proteomes" id="UP000003773"/>
    </source>
</evidence>
<dbReference type="EMBL" id="AAXD02000018">
    <property type="protein sequence ID" value="EDN83774.1"/>
    <property type="molecule type" value="Genomic_DNA"/>
</dbReference>
<gene>
    <name evidence="1" type="ORF">BIFADO_00698</name>
</gene>
<reference evidence="1 2" key="2">
    <citation type="submission" date="2007-05" db="EMBL/GenBank/DDBJ databases">
        <title>Draft genome sequence of Bifidobacterium adolescentis (L2-32).</title>
        <authorList>
            <person name="Sudarsanam P."/>
            <person name="Ley R."/>
            <person name="Guruge J."/>
            <person name="Turnbaugh P.J."/>
            <person name="Mahowald M."/>
            <person name="Liep D."/>
            <person name="Gordon J."/>
        </authorList>
    </citation>
    <scope>NUCLEOTIDE SEQUENCE [LARGE SCALE GENOMIC DNA]</scope>
    <source>
        <strain evidence="1 2">L2-32</strain>
    </source>
</reference>
<proteinExistence type="predicted"/>
<sequence>MNHTHRNDNMNDSFRIRLYALTCIAWLEKSICRQHTL</sequence>
<dbReference type="Proteomes" id="UP000003773">
    <property type="component" value="Unassembled WGS sequence"/>
</dbReference>
<evidence type="ECO:0000313" key="1">
    <source>
        <dbReference type="EMBL" id="EDN83774.1"/>
    </source>
</evidence>
<comment type="caution">
    <text evidence="1">The sequence shown here is derived from an EMBL/GenBank/DDBJ whole genome shotgun (WGS) entry which is preliminary data.</text>
</comment>
<protein>
    <submittedName>
        <fullName evidence="1">Uncharacterized protein</fullName>
    </submittedName>
</protein>
<dbReference type="AlphaFoldDB" id="A7A4E1"/>
<accession>A7A4E1</accession>
<organism evidence="1 2">
    <name type="scientific">Bifidobacterium adolescentis L2-32</name>
    <dbReference type="NCBI Taxonomy" id="411481"/>
    <lineage>
        <taxon>Bacteria</taxon>
        <taxon>Bacillati</taxon>
        <taxon>Actinomycetota</taxon>
        <taxon>Actinomycetes</taxon>
        <taxon>Bifidobacteriales</taxon>
        <taxon>Bifidobacteriaceae</taxon>
        <taxon>Bifidobacterium</taxon>
    </lineage>
</organism>
<reference evidence="1 2" key="1">
    <citation type="submission" date="2007-04" db="EMBL/GenBank/DDBJ databases">
        <authorList>
            <person name="Fulton L."/>
            <person name="Clifton S."/>
            <person name="Fulton B."/>
            <person name="Xu J."/>
            <person name="Minx P."/>
            <person name="Pepin K.H."/>
            <person name="Johnson M."/>
            <person name="Thiruvilangam P."/>
            <person name="Bhonagiri V."/>
            <person name="Nash W.E."/>
            <person name="Mardis E.R."/>
            <person name="Wilson R.K."/>
        </authorList>
    </citation>
    <scope>NUCLEOTIDE SEQUENCE [LARGE SCALE GENOMIC DNA]</scope>
    <source>
        <strain evidence="1 2">L2-32</strain>
    </source>
</reference>